<organism evidence="6">
    <name type="scientific">Solanum lycopersicum</name>
    <name type="common">Tomato</name>
    <name type="synonym">Lycopersicon esculentum</name>
    <dbReference type="NCBI Taxonomy" id="4081"/>
    <lineage>
        <taxon>Eukaryota</taxon>
        <taxon>Viridiplantae</taxon>
        <taxon>Streptophyta</taxon>
        <taxon>Embryophyta</taxon>
        <taxon>Tracheophyta</taxon>
        <taxon>Spermatophyta</taxon>
        <taxon>Magnoliopsida</taxon>
        <taxon>eudicotyledons</taxon>
        <taxon>Gunneridae</taxon>
        <taxon>Pentapetalae</taxon>
        <taxon>asterids</taxon>
        <taxon>lamiids</taxon>
        <taxon>Solanales</taxon>
        <taxon>Solanaceae</taxon>
        <taxon>Solanoideae</taxon>
        <taxon>Solaneae</taxon>
        <taxon>Solanum</taxon>
        <taxon>Solanum subgen. Lycopersicon</taxon>
    </lineage>
</organism>
<reference evidence="6" key="2">
    <citation type="submission" date="2019-01" db="UniProtKB">
        <authorList>
            <consortium name="EnsemblPlants"/>
        </authorList>
    </citation>
    <scope>IDENTIFICATION</scope>
    <source>
        <strain evidence="6">cv. Heinz 1706</strain>
    </source>
</reference>
<keyword evidence="4" id="KW-0472">Membrane</keyword>
<dbReference type="GO" id="GO:0022625">
    <property type="term" value="C:cytosolic large ribosomal subunit"/>
    <property type="evidence" value="ECO:0000318"/>
    <property type="project" value="GO_Central"/>
</dbReference>
<dbReference type="EnsemblPlants" id="Solyc04g050345.1.1">
    <property type="protein sequence ID" value="Solyc04g050345.1.1"/>
    <property type="gene ID" value="Solyc04g050345.1"/>
</dbReference>
<dbReference type="InterPro" id="IPR020783">
    <property type="entry name" value="Ribosomal_uL11_C"/>
</dbReference>
<dbReference type="Gramene" id="Solyc04g050345.1.1">
    <property type="protein sequence ID" value="Solyc04g050345.1.1"/>
    <property type="gene ID" value="Solyc04g050345.1"/>
</dbReference>
<evidence type="ECO:0000259" key="5">
    <source>
        <dbReference type="Pfam" id="PF00298"/>
    </source>
</evidence>
<dbReference type="PANTHER" id="PTHR11661">
    <property type="entry name" value="60S RIBOSOMAL PROTEIN L12"/>
    <property type="match status" value="1"/>
</dbReference>
<dbReference type="GO" id="GO:0070180">
    <property type="term" value="F:large ribosomal subunit rRNA binding"/>
    <property type="evidence" value="ECO:0000318"/>
    <property type="project" value="GO_Central"/>
</dbReference>
<protein>
    <recommendedName>
        <fullName evidence="5">Large ribosomal subunit protein uL11 C-terminal domain-containing protein</fullName>
    </recommendedName>
</protein>
<dbReference type="GO" id="GO:0003735">
    <property type="term" value="F:structural constituent of ribosome"/>
    <property type="evidence" value="ECO:0000318"/>
    <property type="project" value="GO_Central"/>
</dbReference>
<dbReference type="FunFam" id="1.10.10.250:FF:000019">
    <property type="entry name" value="Uncharacterized protein"/>
    <property type="match status" value="1"/>
</dbReference>
<feature type="transmembrane region" description="Helical" evidence="4">
    <location>
        <begin position="29"/>
        <end position="54"/>
    </location>
</feature>
<dbReference type="InterPro" id="IPR000911">
    <property type="entry name" value="Ribosomal_uL11"/>
</dbReference>
<keyword evidence="4" id="KW-0812">Transmembrane</keyword>
<keyword evidence="7" id="KW-1185">Reference proteome</keyword>
<dbReference type="SUPFAM" id="SSF46906">
    <property type="entry name" value="Ribosomal protein L11, C-terminal domain"/>
    <property type="match status" value="1"/>
</dbReference>
<evidence type="ECO:0000313" key="7">
    <source>
        <dbReference type="Proteomes" id="UP000004994"/>
    </source>
</evidence>
<reference evidence="6" key="1">
    <citation type="journal article" date="2012" name="Nature">
        <title>The tomato genome sequence provides insights into fleshy fruit evolution.</title>
        <authorList>
            <consortium name="Tomato Genome Consortium"/>
        </authorList>
    </citation>
    <scope>NUCLEOTIDE SEQUENCE [LARGE SCALE GENOMIC DNA]</scope>
    <source>
        <strain evidence="6">cv. Heinz 1706</strain>
    </source>
</reference>
<dbReference type="SMART" id="SM00649">
    <property type="entry name" value="RL11"/>
    <property type="match status" value="1"/>
</dbReference>
<comment type="similarity">
    <text evidence="1">Belongs to the universal ribosomal protein uL11 family.</text>
</comment>
<keyword evidence="4" id="KW-1133">Transmembrane helix</keyword>
<dbReference type="Proteomes" id="UP000004994">
    <property type="component" value="Chromosome 4"/>
</dbReference>
<accession>A0A3Q7G3K1</accession>
<dbReference type="PANTHER" id="PTHR11661:SF2">
    <property type="entry name" value="LARGE RIBOSOMAL SUBUNIT PROTEIN UL11"/>
    <property type="match status" value="1"/>
</dbReference>
<proteinExistence type="inferred from homology"/>
<keyword evidence="2" id="KW-0689">Ribosomal protein</keyword>
<name>A0A3Q7G3K1_SOLLC</name>
<evidence type="ECO:0000256" key="4">
    <source>
        <dbReference type="SAM" id="Phobius"/>
    </source>
</evidence>
<evidence type="ECO:0000313" key="6">
    <source>
        <dbReference type="EnsemblPlants" id="Solyc04g050345.1.1"/>
    </source>
</evidence>
<dbReference type="Gene3D" id="1.10.10.250">
    <property type="entry name" value="Ribosomal protein L11, C-terminal domain"/>
    <property type="match status" value="1"/>
</dbReference>
<dbReference type="InterPro" id="IPR036769">
    <property type="entry name" value="Ribosomal_uL11_C_sf"/>
</dbReference>
<evidence type="ECO:0000256" key="3">
    <source>
        <dbReference type="ARBA" id="ARBA00023274"/>
    </source>
</evidence>
<keyword evidence="3" id="KW-0687">Ribonucleoprotein</keyword>
<dbReference type="AlphaFoldDB" id="A0A3Q7G3K1"/>
<dbReference type="Pfam" id="PF00298">
    <property type="entry name" value="Ribosomal_L11"/>
    <property type="match status" value="1"/>
</dbReference>
<feature type="domain" description="Large ribosomal subunit protein uL11 C-terminal" evidence="5">
    <location>
        <begin position="55"/>
        <end position="109"/>
    </location>
</feature>
<dbReference type="GO" id="GO:0006412">
    <property type="term" value="P:translation"/>
    <property type="evidence" value="ECO:0000318"/>
    <property type="project" value="GO_Central"/>
</dbReference>
<dbReference type="InParanoid" id="A0A3Q7G3K1"/>
<dbReference type="PaxDb" id="4081-Solyc04g050330.1.1"/>
<dbReference type="STRING" id="4081.A0A3Q7G3K1"/>
<sequence>MSSTKPKPTSLTGGTPACLWGHNPKPPLASVTVISAVCAFLSKVSVVPSAVALLERDRKKTKNIKNNGNISLDLVIEIVKVVQPRSMAKDLSETVKEIFGTCVFVGYTVDGKDPKDLQQDIIDGDEEIP</sequence>
<evidence type="ECO:0000256" key="2">
    <source>
        <dbReference type="ARBA" id="ARBA00022980"/>
    </source>
</evidence>
<evidence type="ECO:0000256" key="1">
    <source>
        <dbReference type="ARBA" id="ARBA00010537"/>
    </source>
</evidence>